<dbReference type="PANTHER" id="PTHR24419">
    <property type="entry name" value="INTERLEUKIN-1 RECEPTOR-ASSOCIATED KINASE"/>
    <property type="match status" value="1"/>
</dbReference>
<feature type="domain" description="Protein kinase" evidence="12">
    <location>
        <begin position="589"/>
        <end position="915"/>
    </location>
</feature>
<dbReference type="Proteomes" id="UP000494206">
    <property type="component" value="Unassembled WGS sequence"/>
</dbReference>
<protein>
    <recommendedName>
        <fullName evidence="1">non-specific serine/threonine protein kinase</fullName>
        <ecNumber evidence="1">2.7.11.1</ecNumber>
    </recommendedName>
</protein>
<dbReference type="InterPro" id="IPR011009">
    <property type="entry name" value="Kinase-like_dom_sf"/>
</dbReference>
<evidence type="ECO:0000256" key="3">
    <source>
        <dbReference type="ARBA" id="ARBA00022679"/>
    </source>
</evidence>
<dbReference type="SUPFAM" id="SSF56112">
    <property type="entry name" value="Protein kinase-like (PK-like)"/>
    <property type="match status" value="1"/>
</dbReference>
<feature type="compositionally biased region" description="Low complexity" evidence="11">
    <location>
        <begin position="460"/>
        <end position="470"/>
    </location>
</feature>
<feature type="coiled-coil region" evidence="10">
    <location>
        <begin position="159"/>
        <end position="186"/>
    </location>
</feature>
<feature type="compositionally biased region" description="Polar residues" evidence="11">
    <location>
        <begin position="314"/>
        <end position="340"/>
    </location>
</feature>
<dbReference type="InterPro" id="IPR000719">
    <property type="entry name" value="Prot_kinase_dom"/>
</dbReference>
<dbReference type="GO" id="GO:0072354">
    <property type="term" value="F:histone H3T3 kinase activity"/>
    <property type="evidence" value="ECO:0007669"/>
    <property type="project" value="TreeGrafter"/>
</dbReference>
<feature type="compositionally biased region" description="Basic and acidic residues" evidence="11">
    <location>
        <begin position="394"/>
        <end position="404"/>
    </location>
</feature>
<name>A0A8S1EMC1_9PELO</name>
<organism evidence="13 14">
    <name type="scientific">Caenorhabditis bovis</name>
    <dbReference type="NCBI Taxonomy" id="2654633"/>
    <lineage>
        <taxon>Eukaryota</taxon>
        <taxon>Metazoa</taxon>
        <taxon>Ecdysozoa</taxon>
        <taxon>Nematoda</taxon>
        <taxon>Chromadorea</taxon>
        <taxon>Rhabditida</taxon>
        <taxon>Rhabditina</taxon>
        <taxon>Rhabditomorpha</taxon>
        <taxon>Rhabditoidea</taxon>
        <taxon>Rhabditidae</taxon>
        <taxon>Peloderinae</taxon>
        <taxon>Caenorhabditis</taxon>
    </lineage>
</organism>
<evidence type="ECO:0000313" key="14">
    <source>
        <dbReference type="Proteomes" id="UP000494206"/>
    </source>
</evidence>
<dbReference type="GO" id="GO:0005524">
    <property type="term" value="F:ATP binding"/>
    <property type="evidence" value="ECO:0007669"/>
    <property type="project" value="UniProtKB-UniRule"/>
</dbReference>
<dbReference type="GO" id="GO:0000278">
    <property type="term" value="P:mitotic cell cycle"/>
    <property type="evidence" value="ECO:0007669"/>
    <property type="project" value="TreeGrafter"/>
</dbReference>
<dbReference type="Gene3D" id="1.10.510.10">
    <property type="entry name" value="Transferase(Phosphotransferase) domain 1"/>
    <property type="match status" value="1"/>
</dbReference>
<keyword evidence="3" id="KW-0808">Transferase</keyword>
<dbReference type="AlphaFoldDB" id="A0A8S1EMC1"/>
<feature type="region of interest" description="Disordered" evidence="11">
    <location>
        <begin position="42"/>
        <end position="93"/>
    </location>
</feature>
<evidence type="ECO:0000256" key="8">
    <source>
        <dbReference type="ARBA" id="ARBA00048679"/>
    </source>
</evidence>
<comment type="catalytic activity">
    <reaction evidence="8">
        <text>L-seryl-[protein] + ATP = O-phospho-L-seryl-[protein] + ADP + H(+)</text>
        <dbReference type="Rhea" id="RHEA:17989"/>
        <dbReference type="Rhea" id="RHEA-COMP:9863"/>
        <dbReference type="Rhea" id="RHEA-COMP:11604"/>
        <dbReference type="ChEBI" id="CHEBI:15378"/>
        <dbReference type="ChEBI" id="CHEBI:29999"/>
        <dbReference type="ChEBI" id="CHEBI:30616"/>
        <dbReference type="ChEBI" id="CHEBI:83421"/>
        <dbReference type="ChEBI" id="CHEBI:456216"/>
        <dbReference type="EC" id="2.7.11.1"/>
    </reaction>
</comment>
<comment type="caution">
    <text evidence="13">The sequence shown here is derived from an EMBL/GenBank/DDBJ whole genome shotgun (WGS) entry which is preliminary data.</text>
</comment>
<dbReference type="Gene3D" id="3.30.200.20">
    <property type="entry name" value="Phosphorylase Kinase, domain 1"/>
    <property type="match status" value="1"/>
</dbReference>
<keyword evidence="5" id="KW-0418">Kinase</keyword>
<feature type="compositionally biased region" description="Basic residues" evidence="11">
    <location>
        <begin position="48"/>
        <end position="63"/>
    </location>
</feature>
<keyword evidence="4 9" id="KW-0547">Nucleotide-binding</keyword>
<gene>
    <name evidence="13" type="ORF">CBOVIS_LOCUS5771</name>
</gene>
<evidence type="ECO:0000313" key="13">
    <source>
        <dbReference type="EMBL" id="CAB3403272.1"/>
    </source>
</evidence>
<dbReference type="EC" id="2.7.11.1" evidence="1"/>
<evidence type="ECO:0000256" key="7">
    <source>
        <dbReference type="ARBA" id="ARBA00047899"/>
    </source>
</evidence>
<reference evidence="13 14" key="1">
    <citation type="submission" date="2020-04" db="EMBL/GenBank/DDBJ databases">
        <authorList>
            <person name="Laetsch R D."/>
            <person name="Stevens L."/>
            <person name="Kumar S."/>
            <person name="Blaxter L. M."/>
        </authorList>
    </citation>
    <scope>NUCLEOTIDE SEQUENCE [LARGE SCALE GENOMIC DNA]</scope>
</reference>
<feature type="region of interest" description="Disordered" evidence="11">
    <location>
        <begin position="300"/>
        <end position="487"/>
    </location>
</feature>
<feature type="binding site" evidence="9">
    <location>
        <position position="616"/>
    </location>
    <ligand>
        <name>ATP</name>
        <dbReference type="ChEBI" id="CHEBI:30616"/>
    </ligand>
</feature>
<feature type="compositionally biased region" description="Polar residues" evidence="11">
    <location>
        <begin position="351"/>
        <end position="360"/>
    </location>
</feature>
<dbReference type="InterPro" id="IPR017441">
    <property type="entry name" value="Protein_kinase_ATP_BS"/>
</dbReference>
<comment type="catalytic activity">
    <reaction evidence="7">
        <text>L-threonyl-[protein] + ATP = O-phospho-L-threonyl-[protein] + ADP + H(+)</text>
        <dbReference type="Rhea" id="RHEA:46608"/>
        <dbReference type="Rhea" id="RHEA-COMP:11060"/>
        <dbReference type="Rhea" id="RHEA-COMP:11605"/>
        <dbReference type="ChEBI" id="CHEBI:15378"/>
        <dbReference type="ChEBI" id="CHEBI:30013"/>
        <dbReference type="ChEBI" id="CHEBI:30616"/>
        <dbReference type="ChEBI" id="CHEBI:61977"/>
        <dbReference type="ChEBI" id="CHEBI:456216"/>
        <dbReference type="EC" id="2.7.11.1"/>
    </reaction>
</comment>
<dbReference type="SMART" id="SM01331">
    <property type="entry name" value="DUF3635"/>
    <property type="match status" value="1"/>
</dbReference>
<evidence type="ECO:0000256" key="6">
    <source>
        <dbReference type="ARBA" id="ARBA00022840"/>
    </source>
</evidence>
<evidence type="ECO:0000256" key="9">
    <source>
        <dbReference type="PROSITE-ProRule" id="PRU10141"/>
    </source>
</evidence>
<evidence type="ECO:0000256" key="5">
    <source>
        <dbReference type="ARBA" id="ARBA00022777"/>
    </source>
</evidence>
<evidence type="ECO:0000256" key="11">
    <source>
        <dbReference type="SAM" id="MobiDB-lite"/>
    </source>
</evidence>
<evidence type="ECO:0000256" key="4">
    <source>
        <dbReference type="ARBA" id="ARBA00022741"/>
    </source>
</evidence>
<sequence length="915" mass="103103">MKRVSNVKRQWRLLQRRIKLAPTVILENDRILFQSADDGARDASFGTRTKKNQAKAKKKKKKAEIKAPPVIGKEDIEVSSDEGEGNALDKIENDENEDKLKELCKLQQSIDDFSMIIIKNGVRQKIVDGKMVVHDQQPKWAKALRENEDDDNDPTDDDEAQIEEIMDEQEKAYQKLRQTIIHHENRERKRQEQSNDKTFQVFSQDLLKSLNSQQNKDANDTRLSIFNYTPIRGNRINKSARLASVSTLMVFSPCLDQVSTPIEKNSNAKPSNLKQLEFSCSSVFPENDASTAKSITKCLDSTADDSDEPMPYSSRPSCSTAVEIQQEDQTLKAQSPEMSPTTPPVEKRQLRSSAASQADANTAIEPTMEAVVESRLRGRSAAKKSVLASRKSARKSEKPPPAERIDDDGGGAERKSPRPADSSITEALVSSGDEDKRTRKKRRTGEDESDKENGPDECPQKGGLQPQKQQLQREARMSTATVASSRRDSIQSLLEEVSLDDFLGDNATLGGSMMKSYLSRNQTKNITGITESRAQTAMTVMIEDPSIVPFYIADLSLGLHENDMKQLLHILGQQAPINWKDMPKTMFMPSKVKKLGEGSYGEVFATTYEQEPIALKIVPFEPDAENRLFDGEVNGGEMPSSGMLIPEIVVSKELSGLRNLENDNATPNFIQVVAINVVQGFYPNGLLKAWDAYAQKKESLNDRPSDYSSDEQCFATFAFENGGSDLESFKFKSENEIRSVLIQLMLSLTVAETEIEFEHRDLHLGNVLVCRKQMELRYKLNGSEMSVRSHGVKASIIDFTLSRMKKNGATVYQDLQNQDIFDGEGDEQFEIYRRMRDNNGNDWSKFHSCTNLWWVQYLAKKMIEPPICPKGVLTAKRKKELGNLFARLGEFGNCRQSFADAEFYSEFFKGFIQYH</sequence>
<dbReference type="EMBL" id="CADEPM010000003">
    <property type="protein sequence ID" value="CAB3403272.1"/>
    <property type="molecule type" value="Genomic_DNA"/>
</dbReference>
<keyword evidence="6 9" id="KW-0067">ATP-binding</keyword>
<proteinExistence type="predicted"/>
<keyword evidence="10" id="KW-0175">Coiled coil</keyword>
<dbReference type="Pfam" id="PF12330">
    <property type="entry name" value="Haspin_kinase"/>
    <property type="match status" value="1"/>
</dbReference>
<dbReference type="GO" id="GO:0005634">
    <property type="term" value="C:nucleus"/>
    <property type="evidence" value="ECO:0007669"/>
    <property type="project" value="TreeGrafter"/>
</dbReference>
<dbReference type="PROSITE" id="PS00107">
    <property type="entry name" value="PROTEIN_KINASE_ATP"/>
    <property type="match status" value="1"/>
</dbReference>
<evidence type="ECO:0000256" key="2">
    <source>
        <dbReference type="ARBA" id="ARBA00022527"/>
    </source>
</evidence>
<dbReference type="InterPro" id="IPR024604">
    <property type="entry name" value="GSG2_C"/>
</dbReference>
<evidence type="ECO:0000256" key="1">
    <source>
        <dbReference type="ARBA" id="ARBA00012513"/>
    </source>
</evidence>
<evidence type="ECO:0000259" key="12">
    <source>
        <dbReference type="PROSITE" id="PS50011"/>
    </source>
</evidence>
<dbReference type="OrthoDB" id="21018at2759"/>
<evidence type="ECO:0000256" key="10">
    <source>
        <dbReference type="SAM" id="Coils"/>
    </source>
</evidence>
<dbReference type="PROSITE" id="PS50011">
    <property type="entry name" value="PROTEIN_KINASE_DOM"/>
    <property type="match status" value="1"/>
</dbReference>
<dbReference type="GO" id="GO:0035556">
    <property type="term" value="P:intracellular signal transduction"/>
    <property type="evidence" value="ECO:0007669"/>
    <property type="project" value="TreeGrafter"/>
</dbReference>
<keyword evidence="2" id="KW-0723">Serine/threonine-protein kinase</keyword>
<dbReference type="GO" id="GO:0005737">
    <property type="term" value="C:cytoplasm"/>
    <property type="evidence" value="ECO:0007669"/>
    <property type="project" value="TreeGrafter"/>
</dbReference>
<keyword evidence="14" id="KW-1185">Reference proteome</keyword>
<accession>A0A8S1EMC1</accession>
<dbReference type="PANTHER" id="PTHR24419:SF18">
    <property type="entry name" value="SERINE_THREONINE-PROTEIN KINASE HASPIN"/>
    <property type="match status" value="1"/>
</dbReference>